<keyword evidence="3 10" id="KW-0732">Signal</keyword>
<keyword evidence="4 9" id="KW-1133">Transmembrane helix</keyword>
<feature type="transmembrane region" description="Helical" evidence="9">
    <location>
        <begin position="310"/>
        <end position="330"/>
    </location>
</feature>
<gene>
    <name evidence="12" type="ORF">UPYG_G00239570</name>
</gene>
<evidence type="ECO:0000256" key="9">
    <source>
        <dbReference type="SAM" id="Phobius"/>
    </source>
</evidence>
<proteinExistence type="predicted"/>
<name>A0ABD0X5I3_UMBPY</name>
<keyword evidence="6" id="KW-1015">Disulfide bond</keyword>
<keyword evidence="5 9" id="KW-0472">Membrane</keyword>
<dbReference type="InterPro" id="IPR015321">
    <property type="entry name" value="TypeI_recpt_CBD"/>
</dbReference>
<feature type="signal peptide" evidence="10">
    <location>
        <begin position="1"/>
        <end position="19"/>
    </location>
</feature>
<protein>
    <recommendedName>
        <fullName evidence="11">Type I cytokine receptor cytokine-binding domain-containing protein</fullName>
    </recommendedName>
</protein>
<feature type="chain" id="PRO_5044860010" description="Type I cytokine receptor cytokine-binding domain-containing protein" evidence="10">
    <location>
        <begin position="20"/>
        <end position="390"/>
    </location>
</feature>
<evidence type="ECO:0000256" key="6">
    <source>
        <dbReference type="ARBA" id="ARBA00023157"/>
    </source>
</evidence>
<dbReference type="GO" id="GO:0016020">
    <property type="term" value="C:membrane"/>
    <property type="evidence" value="ECO:0007669"/>
    <property type="project" value="UniProtKB-SubCell"/>
</dbReference>
<dbReference type="AlphaFoldDB" id="A0ABD0X5I3"/>
<reference evidence="12 13" key="1">
    <citation type="submission" date="2024-06" db="EMBL/GenBank/DDBJ databases">
        <authorList>
            <person name="Pan Q."/>
            <person name="Wen M."/>
            <person name="Jouanno E."/>
            <person name="Zahm M."/>
            <person name="Klopp C."/>
            <person name="Cabau C."/>
            <person name="Louis A."/>
            <person name="Berthelot C."/>
            <person name="Parey E."/>
            <person name="Roest Crollius H."/>
            <person name="Montfort J."/>
            <person name="Robinson-Rechavi M."/>
            <person name="Bouchez O."/>
            <person name="Lampietro C."/>
            <person name="Lopez Roques C."/>
            <person name="Donnadieu C."/>
            <person name="Postlethwait J."/>
            <person name="Bobe J."/>
            <person name="Verreycken H."/>
            <person name="Guiguen Y."/>
        </authorList>
    </citation>
    <scope>NUCLEOTIDE SEQUENCE [LARGE SCALE GENOMIC DNA]</scope>
    <source>
        <strain evidence="12">Up_M1</strain>
        <tissue evidence="12">Testis</tissue>
    </source>
</reference>
<organism evidence="12 13">
    <name type="scientific">Umbra pygmaea</name>
    <name type="common">Eastern mudminnow</name>
    <dbReference type="NCBI Taxonomy" id="75934"/>
    <lineage>
        <taxon>Eukaryota</taxon>
        <taxon>Metazoa</taxon>
        <taxon>Chordata</taxon>
        <taxon>Craniata</taxon>
        <taxon>Vertebrata</taxon>
        <taxon>Euteleostomi</taxon>
        <taxon>Actinopterygii</taxon>
        <taxon>Neopterygii</taxon>
        <taxon>Teleostei</taxon>
        <taxon>Protacanthopterygii</taxon>
        <taxon>Esociformes</taxon>
        <taxon>Umbridae</taxon>
        <taxon>Umbra</taxon>
    </lineage>
</organism>
<dbReference type="PANTHER" id="PTHR23037">
    <property type="entry name" value="CYTOKINE RECEPTOR"/>
    <property type="match status" value="1"/>
</dbReference>
<dbReference type="Gene3D" id="2.60.40.10">
    <property type="entry name" value="Immunoglobulins"/>
    <property type="match status" value="2"/>
</dbReference>
<keyword evidence="2 9" id="KW-0812">Transmembrane</keyword>
<comment type="caution">
    <text evidence="12">The sequence shown here is derived from an EMBL/GenBank/DDBJ whole genome shotgun (WGS) entry which is preliminary data.</text>
</comment>
<dbReference type="InterPro" id="IPR036116">
    <property type="entry name" value="FN3_sf"/>
</dbReference>
<dbReference type="PANTHER" id="PTHR23037:SF28">
    <property type="entry name" value="ERYTHROPOIETIN RECEPTOR"/>
    <property type="match status" value="1"/>
</dbReference>
<comment type="subcellular location">
    <subcellularLocation>
        <location evidence="1">Membrane</location>
        <topology evidence="1">Single-pass type I membrane protein</topology>
    </subcellularLocation>
</comment>
<dbReference type="Pfam" id="PF09240">
    <property type="entry name" value="IL6Ra-bind"/>
    <property type="match status" value="1"/>
</dbReference>
<dbReference type="InterPro" id="IPR013783">
    <property type="entry name" value="Ig-like_fold"/>
</dbReference>
<evidence type="ECO:0000256" key="3">
    <source>
        <dbReference type="ARBA" id="ARBA00022729"/>
    </source>
</evidence>
<keyword evidence="8" id="KW-0325">Glycoprotein</keyword>
<keyword evidence="13" id="KW-1185">Reference proteome</keyword>
<sequence length="390" mass="44550">MYSCWAFFVTYNLVSFVASTTELSSPINLTFSWTNEFCWKLSWSLPASFEEKLNCSPKYQVNLPVPGKVPDSKRTSSTTYETCAGLTGVGNYSVETLCNTNINQPAVHTIAAPKELVSNFQCVFYSYNDMNCSWHQTSQTPDDLQFYYAYPISKTSISNISMCNTYLHTAEKKTGCHLSCNNSFPHDLFIQVNGTVNGSLVRNTFKIDPKSNVKPPAPKVKIRKEGMYLNLSWDHPNIRRPHCWKYLLNYSRCQEPKICIEIDRNSKNILYEPECQFEIQVKAIFNTCGTGESDWSEVELYGKNVWPVDVGAIVIPIAVFIFVILFLCCFMKHRKKLYPKIPQPSLVYKDRTEEQKIVIGSLYVPDEKVELNINLENKPPLSSGIFRPGF</sequence>
<evidence type="ECO:0000256" key="5">
    <source>
        <dbReference type="ARBA" id="ARBA00023136"/>
    </source>
</evidence>
<feature type="domain" description="Type I cytokine receptor cytokine-binding" evidence="11">
    <location>
        <begin position="119"/>
        <end position="204"/>
    </location>
</feature>
<evidence type="ECO:0000256" key="8">
    <source>
        <dbReference type="ARBA" id="ARBA00023180"/>
    </source>
</evidence>
<evidence type="ECO:0000259" key="11">
    <source>
        <dbReference type="Pfam" id="PF09240"/>
    </source>
</evidence>
<accession>A0ABD0X5I3</accession>
<evidence type="ECO:0000256" key="2">
    <source>
        <dbReference type="ARBA" id="ARBA00022692"/>
    </source>
</evidence>
<evidence type="ECO:0000256" key="10">
    <source>
        <dbReference type="SAM" id="SignalP"/>
    </source>
</evidence>
<evidence type="ECO:0000256" key="4">
    <source>
        <dbReference type="ARBA" id="ARBA00022989"/>
    </source>
</evidence>
<dbReference type="EMBL" id="JAGEUA010000007">
    <property type="protein sequence ID" value="KAL0970258.1"/>
    <property type="molecule type" value="Genomic_DNA"/>
</dbReference>
<evidence type="ECO:0000313" key="13">
    <source>
        <dbReference type="Proteomes" id="UP001557470"/>
    </source>
</evidence>
<evidence type="ECO:0000313" key="12">
    <source>
        <dbReference type="EMBL" id="KAL0970258.1"/>
    </source>
</evidence>
<evidence type="ECO:0000256" key="1">
    <source>
        <dbReference type="ARBA" id="ARBA00004479"/>
    </source>
</evidence>
<dbReference type="SUPFAM" id="SSF49265">
    <property type="entry name" value="Fibronectin type III"/>
    <property type="match status" value="2"/>
</dbReference>
<dbReference type="Proteomes" id="UP001557470">
    <property type="component" value="Unassembled WGS sequence"/>
</dbReference>
<keyword evidence="7" id="KW-0675">Receptor</keyword>
<evidence type="ECO:0000256" key="7">
    <source>
        <dbReference type="ARBA" id="ARBA00023170"/>
    </source>
</evidence>